<feature type="domain" description="ABC transporter" evidence="6">
    <location>
        <begin position="47"/>
        <end position="276"/>
    </location>
</feature>
<dbReference type="PANTHER" id="PTHR42711">
    <property type="entry name" value="ABC TRANSPORTER ATP-BINDING PROTEIN"/>
    <property type="match status" value="1"/>
</dbReference>
<dbReference type="GO" id="GO:0016887">
    <property type="term" value="F:ATP hydrolysis activity"/>
    <property type="evidence" value="ECO:0007669"/>
    <property type="project" value="InterPro"/>
</dbReference>
<evidence type="ECO:0000256" key="1">
    <source>
        <dbReference type="ARBA" id="ARBA00005417"/>
    </source>
</evidence>
<dbReference type="InterPro" id="IPR027417">
    <property type="entry name" value="P-loop_NTPase"/>
</dbReference>
<accession>A0A1H0K9P7</accession>
<dbReference type="PANTHER" id="PTHR42711:SF5">
    <property type="entry name" value="ABC TRANSPORTER ATP-BINDING PROTEIN NATA"/>
    <property type="match status" value="1"/>
</dbReference>
<evidence type="ECO:0000256" key="3">
    <source>
        <dbReference type="ARBA" id="ARBA00022458"/>
    </source>
</evidence>
<keyword evidence="4" id="KW-0547">Nucleotide-binding</keyword>
<dbReference type="Pfam" id="PF00005">
    <property type="entry name" value="ABC_tran"/>
    <property type="match status" value="1"/>
</dbReference>
<reference evidence="7 8" key="1">
    <citation type="submission" date="2016-10" db="EMBL/GenBank/DDBJ databases">
        <authorList>
            <person name="de Groot N.N."/>
        </authorList>
    </citation>
    <scope>NUCLEOTIDE SEQUENCE [LARGE SCALE GENOMIC DNA]</scope>
    <source>
        <strain evidence="8">L7-484,KACC 16230,DSM 25025</strain>
    </source>
</reference>
<keyword evidence="2" id="KW-0813">Transport</keyword>
<dbReference type="InterPro" id="IPR003593">
    <property type="entry name" value="AAA+_ATPase"/>
</dbReference>
<dbReference type="EMBL" id="FNIT01000007">
    <property type="protein sequence ID" value="SDO52614.1"/>
    <property type="molecule type" value="Genomic_DNA"/>
</dbReference>
<evidence type="ECO:0000256" key="5">
    <source>
        <dbReference type="ARBA" id="ARBA00022840"/>
    </source>
</evidence>
<dbReference type="SMART" id="SM00382">
    <property type="entry name" value="AAA"/>
    <property type="match status" value="1"/>
</dbReference>
<proteinExistence type="inferred from homology"/>
<keyword evidence="8" id="KW-1185">Reference proteome</keyword>
<dbReference type="InterPro" id="IPR003439">
    <property type="entry name" value="ABC_transporter-like_ATP-bd"/>
</dbReference>
<dbReference type="GO" id="GO:0005524">
    <property type="term" value="F:ATP binding"/>
    <property type="evidence" value="ECO:0007669"/>
    <property type="project" value="UniProtKB-KW"/>
</dbReference>
<dbReference type="AlphaFoldDB" id="A0A1H0K9P7"/>
<dbReference type="Gene3D" id="3.40.50.300">
    <property type="entry name" value="P-loop containing nucleotide triphosphate hydrolases"/>
    <property type="match status" value="1"/>
</dbReference>
<protein>
    <submittedName>
        <fullName evidence="7">ABC-2 type transport system ATP-binding protein</fullName>
    </submittedName>
</protein>
<dbReference type="Proteomes" id="UP000198793">
    <property type="component" value="Unassembled WGS sequence"/>
</dbReference>
<evidence type="ECO:0000259" key="6">
    <source>
        <dbReference type="PROSITE" id="PS50893"/>
    </source>
</evidence>
<dbReference type="STRING" id="1166073.SAMN05192530_107163"/>
<dbReference type="OrthoDB" id="9778547at2"/>
<keyword evidence="5 7" id="KW-0067">ATP-binding</keyword>
<evidence type="ECO:0000313" key="7">
    <source>
        <dbReference type="EMBL" id="SDO52614.1"/>
    </source>
</evidence>
<evidence type="ECO:0000256" key="4">
    <source>
        <dbReference type="ARBA" id="ARBA00022741"/>
    </source>
</evidence>
<evidence type="ECO:0000256" key="2">
    <source>
        <dbReference type="ARBA" id="ARBA00022448"/>
    </source>
</evidence>
<dbReference type="SUPFAM" id="SSF52540">
    <property type="entry name" value="P-loop containing nucleoside triphosphate hydrolases"/>
    <property type="match status" value="1"/>
</dbReference>
<organism evidence="7 8">
    <name type="scientific">Aureimonas jatrophae</name>
    <dbReference type="NCBI Taxonomy" id="1166073"/>
    <lineage>
        <taxon>Bacteria</taxon>
        <taxon>Pseudomonadati</taxon>
        <taxon>Pseudomonadota</taxon>
        <taxon>Alphaproteobacteria</taxon>
        <taxon>Hyphomicrobiales</taxon>
        <taxon>Aurantimonadaceae</taxon>
        <taxon>Aureimonas</taxon>
    </lineage>
</organism>
<sequence length="348" mass="37417">MPVEATVDVAGRSAPVDEKRWTSWWRVTGSRIRTGVASAEQVTQDALVLQDVVAGYGRSTVLQDLNLRVSAGEVVALVGRNGAGKSTTAQVACGLLNPRSGTVLVAGRAPGTRRGRFRDVGHCPQDCALFPALTIHENLSVFASLQLGDRQSRARRIDRLLSDLDLFERADQIVGSLSGGWKKRVNLAVALMGDARLLVLDEPTEAVDEDTRLLIGDAVRNAASDGTGCLLVSHDDRFVDRVADRIALIEDGCVALEGCGKDLVSQTFGSSQFLELRFDAPVGWEDAGRLRDVAFAPADNGTCWRFVGCDPIAQARLVERLVERNAGSMTVRRPVLSDLAKSDGRASP</sequence>
<keyword evidence="3" id="KW-0536">Nodulation</keyword>
<evidence type="ECO:0000313" key="8">
    <source>
        <dbReference type="Proteomes" id="UP000198793"/>
    </source>
</evidence>
<dbReference type="InterPro" id="IPR017871">
    <property type="entry name" value="ABC_transporter-like_CS"/>
</dbReference>
<name>A0A1H0K9P7_9HYPH</name>
<dbReference type="PROSITE" id="PS00211">
    <property type="entry name" value="ABC_TRANSPORTER_1"/>
    <property type="match status" value="1"/>
</dbReference>
<dbReference type="RefSeq" id="WP_090675211.1">
    <property type="nucleotide sequence ID" value="NZ_FNIT01000007.1"/>
</dbReference>
<dbReference type="PROSITE" id="PS50893">
    <property type="entry name" value="ABC_TRANSPORTER_2"/>
    <property type="match status" value="1"/>
</dbReference>
<dbReference type="InterPro" id="IPR050763">
    <property type="entry name" value="ABC_transporter_ATP-binding"/>
</dbReference>
<comment type="similarity">
    <text evidence="1">Belongs to the ABC transporter superfamily.</text>
</comment>
<gene>
    <name evidence="7" type="ORF">SAMN05192530_107163</name>
</gene>